<gene>
    <name evidence="1" type="ORF">TNIN_381591</name>
</gene>
<evidence type="ECO:0000313" key="2">
    <source>
        <dbReference type="Proteomes" id="UP000886998"/>
    </source>
</evidence>
<organism evidence="1 2">
    <name type="scientific">Trichonephila inaurata madagascariensis</name>
    <dbReference type="NCBI Taxonomy" id="2747483"/>
    <lineage>
        <taxon>Eukaryota</taxon>
        <taxon>Metazoa</taxon>
        <taxon>Ecdysozoa</taxon>
        <taxon>Arthropoda</taxon>
        <taxon>Chelicerata</taxon>
        <taxon>Arachnida</taxon>
        <taxon>Araneae</taxon>
        <taxon>Araneomorphae</taxon>
        <taxon>Entelegynae</taxon>
        <taxon>Araneoidea</taxon>
        <taxon>Nephilidae</taxon>
        <taxon>Trichonephila</taxon>
        <taxon>Trichonephila inaurata</taxon>
    </lineage>
</organism>
<evidence type="ECO:0000313" key="1">
    <source>
        <dbReference type="EMBL" id="GFY68049.1"/>
    </source>
</evidence>
<dbReference type="EMBL" id="BMAV01016856">
    <property type="protein sequence ID" value="GFY68049.1"/>
    <property type="molecule type" value="Genomic_DNA"/>
</dbReference>
<dbReference type="AlphaFoldDB" id="A0A8X6YAU7"/>
<feature type="non-terminal residue" evidence="1">
    <location>
        <position position="1"/>
    </location>
</feature>
<dbReference type="Proteomes" id="UP000886998">
    <property type="component" value="Unassembled WGS sequence"/>
</dbReference>
<protein>
    <submittedName>
        <fullName evidence="1">Uncharacterized protein</fullName>
    </submittedName>
</protein>
<name>A0A8X6YAU7_9ARAC</name>
<dbReference type="OrthoDB" id="10356759at2759"/>
<proteinExistence type="predicted"/>
<comment type="caution">
    <text evidence="1">The sequence shown here is derived from an EMBL/GenBank/DDBJ whole genome shotgun (WGS) entry which is preliminary data.</text>
</comment>
<keyword evidence="2" id="KW-1185">Reference proteome</keyword>
<sequence length="73" mass="8227">IEIEFFVNITDRDTNVSMDTITLPKYNYPSSVAIQLGLHHNDASLSPHRNGVELLGGKQYQLTLKQVRSNSLK</sequence>
<reference evidence="1" key="1">
    <citation type="submission" date="2020-08" db="EMBL/GenBank/DDBJ databases">
        <title>Multicomponent nature underlies the extraordinary mechanical properties of spider dragline silk.</title>
        <authorList>
            <person name="Kono N."/>
            <person name="Nakamura H."/>
            <person name="Mori M."/>
            <person name="Yoshida Y."/>
            <person name="Ohtoshi R."/>
            <person name="Malay A.D."/>
            <person name="Moran D.A.P."/>
            <person name="Tomita M."/>
            <person name="Numata K."/>
            <person name="Arakawa K."/>
        </authorList>
    </citation>
    <scope>NUCLEOTIDE SEQUENCE</scope>
</reference>
<accession>A0A8X6YAU7</accession>